<dbReference type="Pfam" id="PF14655">
    <property type="entry name" value="RAB3GAP2_N"/>
    <property type="match status" value="2"/>
</dbReference>
<gene>
    <name evidence="3" type="primary">LOC103709466</name>
</gene>
<evidence type="ECO:0000313" key="2">
    <source>
        <dbReference type="Proteomes" id="UP000228380"/>
    </source>
</evidence>
<dbReference type="SUPFAM" id="SSF50978">
    <property type="entry name" value="WD40 repeat-like"/>
    <property type="match status" value="1"/>
</dbReference>
<dbReference type="InterPro" id="IPR032839">
    <property type="entry name" value="RAB3GAP_N"/>
</dbReference>
<organism evidence="2 3">
    <name type="scientific">Phoenix dactylifera</name>
    <name type="common">Date palm</name>
    <dbReference type="NCBI Taxonomy" id="42345"/>
    <lineage>
        <taxon>Eukaryota</taxon>
        <taxon>Viridiplantae</taxon>
        <taxon>Streptophyta</taxon>
        <taxon>Embryophyta</taxon>
        <taxon>Tracheophyta</taxon>
        <taxon>Spermatophyta</taxon>
        <taxon>Magnoliopsida</taxon>
        <taxon>Liliopsida</taxon>
        <taxon>Arecaceae</taxon>
        <taxon>Coryphoideae</taxon>
        <taxon>Phoeniceae</taxon>
        <taxon>Phoenix</taxon>
    </lineage>
</organism>
<reference evidence="2" key="1">
    <citation type="journal article" date="2019" name="Nat. Commun.">
        <title>Genome-wide association mapping of date palm fruit traits.</title>
        <authorList>
            <person name="Hazzouri K.M."/>
            <person name="Gros-Balthazard M."/>
            <person name="Flowers J.M."/>
            <person name="Copetti D."/>
            <person name="Lemansour A."/>
            <person name="Lebrun M."/>
            <person name="Masmoudi K."/>
            <person name="Ferrand S."/>
            <person name="Dhar M.I."/>
            <person name="Fresquez Z.A."/>
            <person name="Rosas U."/>
            <person name="Zhang J."/>
            <person name="Talag J."/>
            <person name="Lee S."/>
            <person name="Kudrna D."/>
            <person name="Powell R.F."/>
            <person name="Leitch I.J."/>
            <person name="Krueger R.R."/>
            <person name="Wing R.A."/>
            <person name="Amiri K.M.A."/>
            <person name="Purugganan M.D."/>
        </authorList>
    </citation>
    <scope>NUCLEOTIDE SEQUENCE [LARGE SCALE GENOMIC DNA]</scope>
    <source>
        <strain evidence="2">cv. Khalas</strain>
    </source>
</reference>
<dbReference type="AlphaFoldDB" id="A0A8B7C6U9"/>
<dbReference type="OrthoDB" id="360390at2759"/>
<keyword evidence="2" id="KW-1185">Reference proteome</keyword>
<name>A0A8B7C6U9_PHODC</name>
<evidence type="ECO:0000259" key="1">
    <source>
        <dbReference type="Pfam" id="PF14655"/>
    </source>
</evidence>
<proteinExistence type="predicted"/>
<feature type="domain" description="Rab3-GAP regulatory subunit N-terminal" evidence="1">
    <location>
        <begin position="29"/>
        <end position="229"/>
    </location>
</feature>
<dbReference type="RefSeq" id="XP_008793038.1">
    <property type="nucleotide sequence ID" value="XM_008794816.4"/>
</dbReference>
<dbReference type="Proteomes" id="UP000228380">
    <property type="component" value="Chromosome 11"/>
</dbReference>
<dbReference type="PANTHER" id="PTHR12472:SF0">
    <property type="entry name" value="RAB3 GTPASE-ACTIVATING PROTEIN NON-CATALYTIC SUBUNIT"/>
    <property type="match status" value="1"/>
</dbReference>
<sequence length="412" mass="45627">MARRSHLTHVGCIACDEMEELGAGEREGWLDDPGLLAALHPHALALAHSARSLVLVLGWDRDPDPSSPRQPLKIRPSLAADEGHISAIEWLPFGDLLALALATSAGHLFVYSLTGDLIHKQIIHSGRVLRLRFRETKVGSSQDSVASMELCVVLPGVIARFDGSDIQSLLQRWFQEERSRIFENRFQNRNTVDENSYGRIPFQLWNVSKFGSCADAAITGLMPPPLLELQLLLLLGSQVSAITVQLRLERMLRYQHTASPLTCLKDPPRKGEKLTLSPGGTLAAITDSLGRILLLDTQALVVVRLWKGYRDACCLFIEMLVNRDKASSSAYYEHTKGDYCLCLAIHAPRKGIIEIWKMRTGPRVLTIQCPKGSKILQPSTRFVSSTSSYIPLEVFLLNGDSGQLSVLNRSFG</sequence>
<accession>A0A8B7C6U9</accession>
<dbReference type="InterPro" id="IPR036322">
    <property type="entry name" value="WD40_repeat_dom_sf"/>
</dbReference>
<reference evidence="3" key="2">
    <citation type="submission" date="2025-08" db="UniProtKB">
        <authorList>
            <consortium name="RefSeq"/>
        </authorList>
    </citation>
    <scope>IDENTIFICATION</scope>
    <source>
        <tissue evidence="3">Young leaves</tissue>
    </source>
</reference>
<feature type="domain" description="Rab3-GAP regulatory subunit N-terminal" evidence="1">
    <location>
        <begin position="255"/>
        <end position="376"/>
    </location>
</feature>
<evidence type="ECO:0000313" key="3">
    <source>
        <dbReference type="RefSeq" id="XP_008793038.1"/>
    </source>
</evidence>
<protein>
    <submittedName>
        <fullName evidence="3">Rab3 GTPase-activating protein non-catalytic subunit-like isoform X5</fullName>
    </submittedName>
</protein>
<dbReference type="GeneID" id="103709466"/>
<dbReference type="InterPro" id="IPR026059">
    <property type="entry name" value="Rab3GAP2"/>
</dbReference>
<dbReference type="PANTHER" id="PTHR12472">
    <property type="entry name" value="RAB3-GAP REGULATORY DOMAIN"/>
    <property type="match status" value="1"/>
</dbReference>